<protein>
    <submittedName>
        <fullName evidence="1">Uncharacterized protein</fullName>
    </submittedName>
</protein>
<dbReference type="EMBL" id="CAVMJV010000035">
    <property type="protein sequence ID" value="CAK5078427.1"/>
    <property type="molecule type" value="Genomic_DNA"/>
</dbReference>
<reference evidence="1" key="1">
    <citation type="submission" date="2023-11" db="EMBL/GenBank/DDBJ databases">
        <authorList>
            <person name="Poullet M."/>
        </authorList>
    </citation>
    <scope>NUCLEOTIDE SEQUENCE</scope>
    <source>
        <strain evidence="1">E1834</strain>
    </source>
</reference>
<name>A0ACB0ZJ72_MELEN</name>
<comment type="caution">
    <text evidence="1">The sequence shown here is derived from an EMBL/GenBank/DDBJ whole genome shotgun (WGS) entry which is preliminary data.</text>
</comment>
<evidence type="ECO:0000313" key="1">
    <source>
        <dbReference type="EMBL" id="CAK5078427.1"/>
    </source>
</evidence>
<gene>
    <name evidence="1" type="ORF">MENTE1834_LOCUS25480</name>
</gene>
<accession>A0ACB0ZJ72</accession>
<evidence type="ECO:0000313" key="2">
    <source>
        <dbReference type="Proteomes" id="UP001497535"/>
    </source>
</evidence>
<keyword evidence="2" id="KW-1185">Reference proteome</keyword>
<proteinExistence type="predicted"/>
<sequence length="301" mass="34141">MALSHARAFSLRLCIARDNEARLYQVRQRVGGDLLFPILQILKFSTPLINLKWIDDWSLLALCTTENNIEQLQLVEIPQFSAGERKNLQNQKSTIPTFSVNPFVTLDISESVKLVYNSVDFKGLATGCNVSKAMLAVADSICYHTFIRHPEDNHLYLLGADALFRVQLIELNEQLDSLIERLVNLLRIRLGDLFQNTKIDSKIGQKIVGFLFIIKNMEIIISSLIISSSDFCSALMFVVDICCGKLADRNTTTIKTANFRANAFRRIPELVSQLLEQTMDGIDSGHIDELIVYYKVFDYLN</sequence>
<dbReference type="Proteomes" id="UP001497535">
    <property type="component" value="Unassembled WGS sequence"/>
</dbReference>
<organism evidence="1 2">
    <name type="scientific">Meloidogyne enterolobii</name>
    <name type="common">Root-knot nematode worm</name>
    <name type="synonym">Meloidogyne mayaguensis</name>
    <dbReference type="NCBI Taxonomy" id="390850"/>
    <lineage>
        <taxon>Eukaryota</taxon>
        <taxon>Metazoa</taxon>
        <taxon>Ecdysozoa</taxon>
        <taxon>Nematoda</taxon>
        <taxon>Chromadorea</taxon>
        <taxon>Rhabditida</taxon>
        <taxon>Tylenchina</taxon>
        <taxon>Tylenchomorpha</taxon>
        <taxon>Tylenchoidea</taxon>
        <taxon>Meloidogynidae</taxon>
        <taxon>Meloidogyninae</taxon>
        <taxon>Meloidogyne</taxon>
    </lineage>
</organism>